<comment type="caution">
    <text evidence="1">The sequence shown here is derived from an EMBL/GenBank/DDBJ whole genome shotgun (WGS) entry which is preliminary data.</text>
</comment>
<gene>
    <name evidence="1" type="ORF">CRENBAI_022270</name>
</gene>
<accession>A0AAV9SGR3</accession>
<organism evidence="1 2">
    <name type="scientific">Crenichthys baileyi</name>
    <name type="common">White River springfish</name>
    <dbReference type="NCBI Taxonomy" id="28760"/>
    <lineage>
        <taxon>Eukaryota</taxon>
        <taxon>Metazoa</taxon>
        <taxon>Chordata</taxon>
        <taxon>Craniata</taxon>
        <taxon>Vertebrata</taxon>
        <taxon>Euteleostomi</taxon>
        <taxon>Actinopterygii</taxon>
        <taxon>Neopterygii</taxon>
        <taxon>Teleostei</taxon>
        <taxon>Neoteleostei</taxon>
        <taxon>Acanthomorphata</taxon>
        <taxon>Ovalentaria</taxon>
        <taxon>Atherinomorphae</taxon>
        <taxon>Cyprinodontiformes</taxon>
        <taxon>Goodeidae</taxon>
        <taxon>Crenichthys</taxon>
    </lineage>
</organism>
<proteinExistence type="predicted"/>
<dbReference type="AlphaFoldDB" id="A0AAV9SGR3"/>
<name>A0AAV9SGR3_9TELE</name>
<evidence type="ECO:0000313" key="2">
    <source>
        <dbReference type="Proteomes" id="UP001311232"/>
    </source>
</evidence>
<protein>
    <submittedName>
        <fullName evidence="1">Uncharacterized protein</fullName>
    </submittedName>
</protein>
<reference evidence="1 2" key="1">
    <citation type="submission" date="2021-06" db="EMBL/GenBank/DDBJ databases">
        <authorList>
            <person name="Palmer J.M."/>
        </authorList>
    </citation>
    <scope>NUCLEOTIDE SEQUENCE [LARGE SCALE GENOMIC DNA]</scope>
    <source>
        <strain evidence="1 2">MEX-2019</strain>
        <tissue evidence="1">Muscle</tissue>
    </source>
</reference>
<evidence type="ECO:0000313" key="1">
    <source>
        <dbReference type="EMBL" id="KAK5620541.1"/>
    </source>
</evidence>
<dbReference type="Proteomes" id="UP001311232">
    <property type="component" value="Unassembled WGS sequence"/>
</dbReference>
<sequence>MLKAHFTQTLFCTLRHLQHACCLQTHTNMLQPVTLHLFALLLCLPSCPISAHAAVGIVVGLESKGQNEPQMRDAMKGPQHLQAPVTSRSPLNKTHIHTSDLSVLRKQKNSLFTCEV</sequence>
<dbReference type="EMBL" id="JAHHUM010000353">
    <property type="protein sequence ID" value="KAK5620541.1"/>
    <property type="molecule type" value="Genomic_DNA"/>
</dbReference>
<keyword evidence="2" id="KW-1185">Reference proteome</keyword>